<dbReference type="AlphaFoldDB" id="A0A7X0Y3J3"/>
<feature type="region of interest" description="Disordered" evidence="1">
    <location>
        <begin position="123"/>
        <end position="146"/>
    </location>
</feature>
<dbReference type="EMBL" id="JAARWN010000006">
    <property type="protein sequence ID" value="MBC1936320.1"/>
    <property type="molecule type" value="Genomic_DNA"/>
</dbReference>
<evidence type="ECO:0000313" key="5">
    <source>
        <dbReference type="Proteomes" id="UP000535908"/>
    </source>
</evidence>
<dbReference type="Proteomes" id="UP000535908">
    <property type="component" value="Unassembled WGS sequence"/>
</dbReference>
<evidence type="ECO:0000256" key="1">
    <source>
        <dbReference type="SAM" id="MobiDB-lite"/>
    </source>
</evidence>
<feature type="domain" description="Bacterial Ig" evidence="3">
    <location>
        <begin position="68"/>
        <end position="118"/>
    </location>
</feature>
<organism evidence="4 5">
    <name type="scientific">Listeria grandensis</name>
    <dbReference type="NCBI Taxonomy" id="1494963"/>
    <lineage>
        <taxon>Bacteria</taxon>
        <taxon>Bacillati</taxon>
        <taxon>Bacillota</taxon>
        <taxon>Bacilli</taxon>
        <taxon>Bacillales</taxon>
        <taxon>Listeriaceae</taxon>
        <taxon>Listeria</taxon>
    </lineage>
</organism>
<protein>
    <submittedName>
        <fullName evidence="4">Uncharacterized protein</fullName>
    </submittedName>
</protein>
<dbReference type="InterPro" id="IPR054544">
    <property type="entry name" value="Pest_crys_Cry1Aa_dom-IV"/>
</dbReference>
<dbReference type="Pfam" id="PF20622">
    <property type="entry name" value="Big_15"/>
    <property type="match status" value="1"/>
</dbReference>
<evidence type="ECO:0000259" key="3">
    <source>
        <dbReference type="Pfam" id="PF20622"/>
    </source>
</evidence>
<feature type="domain" description="Pesticidal crystal protein Cry1Aa" evidence="2">
    <location>
        <begin position="8"/>
        <end position="65"/>
    </location>
</feature>
<evidence type="ECO:0000259" key="2">
    <source>
        <dbReference type="Pfam" id="PF18449"/>
    </source>
</evidence>
<proteinExistence type="predicted"/>
<accession>A0A7X0Y3J3</accession>
<feature type="compositionally biased region" description="Polar residues" evidence="1">
    <location>
        <begin position="131"/>
        <end position="146"/>
    </location>
</feature>
<dbReference type="InterPro" id="IPR046746">
    <property type="entry name" value="Big_15"/>
</dbReference>
<dbReference type="RefSeq" id="WP_185409840.1">
    <property type="nucleotide sequence ID" value="NZ_JAARWN010000006.1"/>
</dbReference>
<sequence>MAKIAAIKAENTVKALFNNDDTTGTIKNTTDQADIDAAQQLVNTVTDPSKKSELQQAIDKAQRQFALGEVTIDTYTIGGNYITGTTKADVTKVGIYVDGKLIRTAAASNGTYQIYASTTPELQVAGKPSKSRQSQQTAQLDSNQAL</sequence>
<dbReference type="Pfam" id="PF18449">
    <property type="entry name" value="Endotoxin_C2"/>
    <property type="match status" value="1"/>
</dbReference>
<reference evidence="4 5" key="1">
    <citation type="submission" date="2020-03" db="EMBL/GenBank/DDBJ databases">
        <title>Soil Listeria distribution.</title>
        <authorList>
            <person name="Liao J."/>
            <person name="Wiedmann M."/>
        </authorList>
    </citation>
    <scope>NUCLEOTIDE SEQUENCE [LARGE SCALE GENOMIC DNA]</scope>
    <source>
        <strain evidence="4 5">FSL L7-0741</strain>
    </source>
</reference>
<comment type="caution">
    <text evidence="4">The sequence shown here is derived from an EMBL/GenBank/DDBJ whole genome shotgun (WGS) entry which is preliminary data.</text>
</comment>
<evidence type="ECO:0000313" key="4">
    <source>
        <dbReference type="EMBL" id="MBC1936320.1"/>
    </source>
</evidence>
<gene>
    <name evidence="4" type="ORF">HCA69_08070</name>
</gene>
<name>A0A7X0Y3J3_9LIST</name>